<evidence type="ECO:0000259" key="1">
    <source>
        <dbReference type="PROSITE" id="PS50213"/>
    </source>
</evidence>
<proteinExistence type="predicted"/>
<gene>
    <name evidence="3" type="ORF">ACD591_09580</name>
    <name evidence="2" type="ORF">FOE74_14535</name>
</gene>
<reference evidence="2 4" key="1">
    <citation type="submission" date="2019-07" db="EMBL/GenBank/DDBJ databases">
        <authorList>
            <person name="Qu J.-H."/>
        </authorList>
    </citation>
    <scope>NUCLEOTIDE SEQUENCE [LARGE SCALE GENOMIC DNA]</scope>
    <source>
        <strain evidence="2 4">MDT1-10-3</strain>
    </source>
</reference>
<dbReference type="PANTHER" id="PTHR10900">
    <property type="entry name" value="PERIOSTIN-RELATED"/>
    <property type="match status" value="1"/>
</dbReference>
<dbReference type="Proteomes" id="UP000323866">
    <property type="component" value="Unassembled WGS sequence"/>
</dbReference>
<name>A0A5M8QB42_9BACT</name>
<evidence type="ECO:0000313" key="5">
    <source>
        <dbReference type="Proteomes" id="UP001570846"/>
    </source>
</evidence>
<dbReference type="InterPro" id="IPR036378">
    <property type="entry name" value="FAS1_dom_sf"/>
</dbReference>
<feature type="domain" description="FAS1" evidence="1">
    <location>
        <begin position="36"/>
        <end position="161"/>
    </location>
</feature>
<dbReference type="AlphaFoldDB" id="A0A5M8QB42"/>
<organism evidence="2 4">
    <name type="scientific">Rufibacter glacialis</name>
    <dbReference type="NCBI Taxonomy" id="1259555"/>
    <lineage>
        <taxon>Bacteria</taxon>
        <taxon>Pseudomonadati</taxon>
        <taxon>Bacteroidota</taxon>
        <taxon>Cytophagia</taxon>
        <taxon>Cytophagales</taxon>
        <taxon>Hymenobacteraceae</taxon>
        <taxon>Rufibacter</taxon>
    </lineage>
</organism>
<evidence type="ECO:0000313" key="2">
    <source>
        <dbReference type="EMBL" id="KAA6432323.1"/>
    </source>
</evidence>
<dbReference type="OrthoDB" id="831756at2"/>
<dbReference type="Proteomes" id="UP001570846">
    <property type="component" value="Unassembled WGS sequence"/>
</dbReference>
<evidence type="ECO:0000313" key="3">
    <source>
        <dbReference type="EMBL" id="MFA1771540.1"/>
    </source>
</evidence>
<dbReference type="InterPro" id="IPR000782">
    <property type="entry name" value="FAS1_domain"/>
</dbReference>
<reference evidence="2 4" key="2">
    <citation type="submission" date="2019-09" db="EMBL/GenBank/DDBJ databases">
        <title>A bacterium isolated from glacier soil.</title>
        <authorList>
            <person name="Liu Q."/>
        </authorList>
    </citation>
    <scope>NUCLEOTIDE SEQUENCE [LARGE SCALE GENOMIC DNA]</scope>
    <source>
        <strain evidence="2 4">MDT1-10-3</strain>
    </source>
</reference>
<dbReference type="InterPro" id="IPR050904">
    <property type="entry name" value="Adhesion/Biosynth-related"/>
</dbReference>
<reference evidence="3 5" key="3">
    <citation type="submission" date="2024-08" db="EMBL/GenBank/DDBJ databases">
        <authorList>
            <person name="Wei W."/>
        </authorList>
    </citation>
    <scope>NUCLEOTIDE SEQUENCE [LARGE SCALE GENOMIC DNA]</scope>
    <source>
        <strain evidence="3 5">XU2</strain>
    </source>
</reference>
<dbReference type="RefSeq" id="WP_149099355.1">
    <property type="nucleotide sequence ID" value="NZ_JBGOGF010000004.1"/>
</dbReference>
<dbReference type="Gene3D" id="2.30.180.10">
    <property type="entry name" value="FAS1 domain"/>
    <property type="match status" value="1"/>
</dbReference>
<sequence length="485" mass="54402">MDFYKKLLIMAFLLAGFTACKDAWEDHTDQNDQALTKNLMQEISSNSRLTRFHDLLVKTGLNQVLESSKTFTVWAPTNEALQNVDQNILNNPERLKQFVSNHISYQQYFSHTPLPATNQIKTLSGKNVLWNKANATVESAKIEEANKYTANGVLHIVGAPLTPKMNSWEFLTSTNLSPRQKAYMQSLDERVFVDSLAVQTGVDPATGRPVYDPATGFVQQNQFFQRVYNLANEDSVYTFIMLTDEAYSAEFSRFQKFFSTSTTDSTNALTNWAVTKDLAFRGAFTKETLPPTLVSRSGVQVQIDKSAVVREERTSNGMVLVVNKLTVANQEKIKPIRVEGESIFDIRALRLSHPDKAGNVSVQTRRSGTSGENYRYLRATGHGVSGLWLRYVIPNVNSTKYKVYWSVINDFQADPFNQRIVLGTLDATAFPYKAVAASTLPVREELGEYTAAKYGNLNAFLRSALSTTNALNPLTLDYLELVPVF</sequence>
<dbReference type="EMBL" id="VKKZ01000022">
    <property type="protein sequence ID" value="KAA6432323.1"/>
    <property type="molecule type" value="Genomic_DNA"/>
</dbReference>
<evidence type="ECO:0000313" key="4">
    <source>
        <dbReference type="Proteomes" id="UP000323866"/>
    </source>
</evidence>
<dbReference type="SUPFAM" id="SSF82153">
    <property type="entry name" value="FAS1 domain"/>
    <property type="match status" value="1"/>
</dbReference>
<dbReference type="EMBL" id="JBGOGF010000004">
    <property type="protein sequence ID" value="MFA1771540.1"/>
    <property type="molecule type" value="Genomic_DNA"/>
</dbReference>
<dbReference type="PROSITE" id="PS50213">
    <property type="entry name" value="FAS1"/>
    <property type="match status" value="1"/>
</dbReference>
<dbReference type="PROSITE" id="PS51257">
    <property type="entry name" value="PROKAR_LIPOPROTEIN"/>
    <property type="match status" value="1"/>
</dbReference>
<accession>A0A5M8QB42</accession>
<dbReference type="Pfam" id="PF02469">
    <property type="entry name" value="Fasciclin"/>
    <property type="match status" value="1"/>
</dbReference>
<dbReference type="PANTHER" id="PTHR10900:SF77">
    <property type="entry name" value="FI19380P1"/>
    <property type="match status" value="1"/>
</dbReference>
<comment type="caution">
    <text evidence="2">The sequence shown here is derived from an EMBL/GenBank/DDBJ whole genome shotgun (WGS) entry which is preliminary data.</text>
</comment>
<keyword evidence="5" id="KW-1185">Reference proteome</keyword>
<dbReference type="GO" id="GO:0005615">
    <property type="term" value="C:extracellular space"/>
    <property type="evidence" value="ECO:0007669"/>
    <property type="project" value="TreeGrafter"/>
</dbReference>
<dbReference type="SMART" id="SM00554">
    <property type="entry name" value="FAS1"/>
    <property type="match status" value="1"/>
</dbReference>
<protein>
    <submittedName>
        <fullName evidence="2">Fasciclin domain-containing protein</fullName>
    </submittedName>
</protein>